<evidence type="ECO:0000256" key="1">
    <source>
        <dbReference type="ARBA" id="ARBA00004370"/>
    </source>
</evidence>
<dbReference type="AlphaFoldDB" id="A0AAD0REZ4"/>
<sequence length="685" mass="75096">MKQAQKILLGFIVTAGLSACSSVPNSVAVNGSYLEKESKGKTVNNDLSSHDEKARPQTQSSGLVYLPALPDGKVTQTSQPNLAQQFSDNEQVKLTADSLKVKDYLHYVFGDLLGVNYIIGDAITNSDDAITINLKEQLSKRRLFSISQDLLTERGIIIREQDDIFYIHPSENASGGNVVYGYGNKVEDVPNTASSIIQIAPFTSGMQTPLANTIRQMTNVDAQPLFDQHAIMFKGKRAEVIRALEFMQMMDKPAFRDRHIGMYKSVFMPAKELSKKLGELLKQEGISSNSSGSTEQAVSMVAIERTNSLVFFTNNEAFLQRVEFWSQQLDQPADGNEKQYFIFEPEFARAVDLGQSLQNLLGGGNSSAVSRSTSATSEAKEQRESSPRNTSVSVNNEDLRMVVDERSNAIIFHTSGSEYRSLLPLVKRLDVMPKQVVLEVLIAEVTLTDEFSQGVKFALANNRAARTGYYNFTGSTETGLNYVLEGLTGKLDIQLFEKNQNVNVLSRPTIAVRDGVEANIAVGDEIPTAGDIITDPVNGSRASVVYRKTGIDLNVTPTVNAQGVILMEIEQEISNQASGDKAADNQPTIFTRNIKTEVIAADGQTIMLGGLISQNNSLTNTGVPFFSDLPVLGRLFDGKKDTNTKTELVVMVTPRVVEASEQWQGVMDAFKKNLSSLDFSNNKSN</sequence>
<gene>
    <name evidence="7" type="ORF">D0511_03035</name>
</gene>
<evidence type="ECO:0000256" key="5">
    <source>
        <dbReference type="SAM" id="MobiDB-lite"/>
    </source>
</evidence>
<dbReference type="PROSITE" id="PS00875">
    <property type="entry name" value="T2SP_D"/>
    <property type="match status" value="1"/>
</dbReference>
<keyword evidence="2" id="KW-0732">Signal</keyword>
<dbReference type="Pfam" id="PF00263">
    <property type="entry name" value="Secretin"/>
    <property type="match status" value="1"/>
</dbReference>
<feature type="domain" description="Type II/III secretion system secretin-like" evidence="6">
    <location>
        <begin position="496"/>
        <end position="658"/>
    </location>
</feature>
<dbReference type="PRINTS" id="PR00811">
    <property type="entry name" value="BCTERIALGSPD"/>
</dbReference>
<proteinExistence type="inferred from homology"/>
<dbReference type="Proteomes" id="UP000258102">
    <property type="component" value="Chromosome 1"/>
</dbReference>
<protein>
    <submittedName>
        <fullName evidence="7">Type II secretory pathway component PulD-like protein</fullName>
    </submittedName>
</protein>
<dbReference type="RefSeq" id="WP_088531628.1">
    <property type="nucleotide sequence ID" value="NZ_CP021646.1"/>
</dbReference>
<dbReference type="InterPro" id="IPR004845">
    <property type="entry name" value="T2SS_GspD_CS"/>
</dbReference>
<comment type="subcellular location">
    <subcellularLocation>
        <location evidence="1">Membrane</location>
    </subcellularLocation>
</comment>
<dbReference type="PANTHER" id="PTHR30332">
    <property type="entry name" value="PROBABLE GENERAL SECRETION PATHWAY PROTEIN D"/>
    <property type="match status" value="1"/>
</dbReference>
<comment type="similarity">
    <text evidence="4">Belongs to the bacterial secretin family.</text>
</comment>
<dbReference type="GO" id="GO:0009306">
    <property type="term" value="P:protein secretion"/>
    <property type="evidence" value="ECO:0007669"/>
    <property type="project" value="InterPro"/>
</dbReference>
<dbReference type="GO" id="GO:0015627">
    <property type="term" value="C:type II protein secretion system complex"/>
    <property type="evidence" value="ECO:0007669"/>
    <property type="project" value="TreeGrafter"/>
</dbReference>
<feature type="compositionally biased region" description="Low complexity" evidence="5">
    <location>
        <begin position="363"/>
        <end position="377"/>
    </location>
</feature>
<dbReference type="KEGG" id="ppis:B1L02_14700"/>
<reference evidence="7 8" key="1">
    <citation type="submission" date="2018-08" db="EMBL/GenBank/DDBJ databases">
        <title>Whole Genome Sequences of Two Pseudoalteromonas piscicida Strains, DE1-A and DE2-A, which Exhibit Strong Antibacterial Activity against Vibrio vulnificus.</title>
        <authorList>
            <person name="Richards G.P."/>
            <person name="Needleman D.S."/>
            <person name="Watson M.A."/>
            <person name="Polson S.W."/>
        </authorList>
    </citation>
    <scope>NUCLEOTIDE SEQUENCE [LARGE SCALE GENOMIC DNA]</scope>
    <source>
        <strain evidence="7 8">DE2-A</strain>
    </source>
</reference>
<feature type="region of interest" description="Disordered" evidence="5">
    <location>
        <begin position="363"/>
        <end position="393"/>
    </location>
</feature>
<dbReference type="PROSITE" id="PS51257">
    <property type="entry name" value="PROKAR_LIPOPROTEIN"/>
    <property type="match status" value="1"/>
</dbReference>
<name>A0AAD0REZ4_PSEO7</name>
<accession>A0AAD0REZ4</accession>
<dbReference type="EMBL" id="CP031761">
    <property type="protein sequence ID" value="AXR01155.1"/>
    <property type="molecule type" value="Genomic_DNA"/>
</dbReference>
<dbReference type="InterPro" id="IPR050810">
    <property type="entry name" value="Bact_Secretion_Sys_Channel"/>
</dbReference>
<evidence type="ECO:0000313" key="8">
    <source>
        <dbReference type="Proteomes" id="UP000258102"/>
    </source>
</evidence>
<dbReference type="GO" id="GO:0016020">
    <property type="term" value="C:membrane"/>
    <property type="evidence" value="ECO:0007669"/>
    <property type="project" value="UniProtKB-SubCell"/>
</dbReference>
<dbReference type="InterPro" id="IPR001775">
    <property type="entry name" value="GspD/PilQ"/>
</dbReference>
<dbReference type="PANTHER" id="PTHR30332:SF24">
    <property type="entry name" value="SECRETIN GSPD-RELATED"/>
    <property type="match status" value="1"/>
</dbReference>
<keyword evidence="3" id="KW-0472">Membrane</keyword>
<dbReference type="InterPro" id="IPR038591">
    <property type="entry name" value="NolW-like_sf"/>
</dbReference>
<dbReference type="InterPro" id="IPR004846">
    <property type="entry name" value="T2SS/T3SS_dom"/>
</dbReference>
<evidence type="ECO:0000256" key="2">
    <source>
        <dbReference type="ARBA" id="ARBA00022729"/>
    </source>
</evidence>
<evidence type="ECO:0000259" key="6">
    <source>
        <dbReference type="Pfam" id="PF00263"/>
    </source>
</evidence>
<feature type="region of interest" description="Disordered" evidence="5">
    <location>
        <begin position="39"/>
        <end position="61"/>
    </location>
</feature>
<organism evidence="7 8">
    <name type="scientific">Pseudoalteromonas piscicida</name>
    <dbReference type="NCBI Taxonomy" id="43662"/>
    <lineage>
        <taxon>Bacteria</taxon>
        <taxon>Pseudomonadati</taxon>
        <taxon>Pseudomonadota</taxon>
        <taxon>Gammaproteobacteria</taxon>
        <taxon>Alteromonadales</taxon>
        <taxon>Pseudoalteromonadaceae</taxon>
        <taxon>Pseudoalteromonas</taxon>
    </lineage>
</organism>
<evidence type="ECO:0000313" key="7">
    <source>
        <dbReference type="EMBL" id="AXR01155.1"/>
    </source>
</evidence>
<dbReference type="Gene3D" id="3.30.1370.120">
    <property type="match status" value="3"/>
</dbReference>
<evidence type="ECO:0000256" key="4">
    <source>
        <dbReference type="RuleBase" id="RU004003"/>
    </source>
</evidence>
<evidence type="ECO:0000256" key="3">
    <source>
        <dbReference type="ARBA" id="ARBA00023136"/>
    </source>
</evidence>